<accession>A0ABZ2RQD1</accession>
<dbReference type="RefSeq" id="WP_205499457.1">
    <property type="nucleotide sequence ID" value="NZ_CP148066.1"/>
</dbReference>
<proteinExistence type="predicted"/>
<feature type="region of interest" description="Disordered" evidence="1">
    <location>
        <begin position="31"/>
        <end position="79"/>
    </location>
</feature>
<dbReference type="EMBL" id="CP148066">
    <property type="protein sequence ID" value="WXL28316.1"/>
    <property type="molecule type" value="Genomic_DNA"/>
</dbReference>
<protein>
    <submittedName>
        <fullName evidence="3">Uncharacterized protein</fullName>
    </submittedName>
</protein>
<dbReference type="NCBIfam" id="NF045850">
    <property type="entry name" value="ABC_Mplas_LP"/>
    <property type="match status" value="1"/>
</dbReference>
<keyword evidence="4" id="KW-1185">Reference proteome</keyword>
<evidence type="ECO:0000256" key="2">
    <source>
        <dbReference type="SAM" id="SignalP"/>
    </source>
</evidence>
<evidence type="ECO:0000313" key="4">
    <source>
        <dbReference type="Proteomes" id="UP001460679"/>
    </source>
</evidence>
<feature type="signal peptide" evidence="2">
    <location>
        <begin position="1"/>
        <end position="27"/>
    </location>
</feature>
<sequence>MKKLNKKILVFSSILAAASLVSLPFIAAQCDGTDSEKSTDKSGNSAKSPAKSDDSTKTSDANGDSTKSTDTRDDSAKSNDVLPQEEIAKLQTVNFNQSQSLQANNFYLDTSAMISISVPQNDVANPSVAAKLFRIKTITSPKYSDIDPRIVSTPGKIAYRFELAKAITLTLEDGSTKTFDTDVYDETQKPSTQPYQMQISSNPKSINSKEFKDALKQAIQMSISIKDDVYWVDAHGNKTPYKVQAKDFWYSYLRSYFLGRFQRQEAGYNGTTEEAKKMDAHIIEKLKINKNVRFGSQLFTHNQLFEINGLSSEQFREFDKESLTPINAVKNNELVFNRDNTYKDFANFEKYWELLLTKSLLYAAAPSQYIDYLAQQPEYNTTFTYQVKEGDTTVTKELPEYGKGIVHQIGLYYYGTNFYTQNLYAGAYYPSADESNENKIVLKQNPEYWDKDWVNSNTSIKKVIIKANSNDQSTDFQNFKNGQNSVWSFLDLDQNNKDFVEKNRNNLNLLKYKNFLKTKTTTSTAFNVIPAPRAVVNFVNGKFVFNDVNYSKFYNDDYAKIVYGASIEQIQKGFKGDTINQQGFDSISSGVFSNRSVAFRSIINAAINWEYVMSKLNPNSIQELWLNGAAPDAKLGGNDQETSKYKTPRDGKDIINDLIVIDHNGNIIDKGQPDQEEPENPYSSPYFATLADAMRKLLIDYADENYGDNPENLSVRWTIYNHEVLDDKKREVYQNIVKTIGRLSPYLKPEFIELETPEQIVKVFGKDNANGNNSISQDLILSYEDDSLASYLDKITHAIGISMFPLLQKFGNLNSDDKLAREFPALTGYAKKLKEMFENKKFLMNEIYDPSSDSQNNETYPWRKITWDDFNKFNSYEERNLYLRGIYDSNLQAFKFAGLGGIGYEYSPKKGIFTIDNIAEASRFARTYLKTVDNETLINLLRELNTWRSFDINLEKWIPSLSTFDYKVTKKHLDIPAALDDIIYAQDFKITK</sequence>
<name>A0ABZ2RQD1_9BACT</name>
<feature type="chain" id="PRO_5046842837" evidence="2">
    <location>
        <begin position="28"/>
        <end position="992"/>
    </location>
</feature>
<reference evidence="3" key="1">
    <citation type="submission" date="2024-03" db="EMBL/GenBank/DDBJ databases">
        <title>Complete genome sequence of Mycoplasma gypis type strain B1/T1.</title>
        <authorList>
            <person name="Spergser J."/>
        </authorList>
    </citation>
    <scope>NUCLEOTIDE SEQUENCE [LARGE SCALE GENOMIC DNA]</scope>
    <source>
        <strain evidence="3">B1/T1</strain>
    </source>
</reference>
<evidence type="ECO:0000313" key="3">
    <source>
        <dbReference type="EMBL" id="WXL28316.1"/>
    </source>
</evidence>
<dbReference type="Proteomes" id="UP001460679">
    <property type="component" value="Chromosome"/>
</dbReference>
<evidence type="ECO:0000256" key="1">
    <source>
        <dbReference type="SAM" id="MobiDB-lite"/>
    </source>
</evidence>
<keyword evidence="2" id="KW-0732">Signal</keyword>
<dbReference type="Gene3D" id="3.40.190.10">
    <property type="entry name" value="Periplasmic binding protein-like II"/>
    <property type="match status" value="1"/>
</dbReference>
<gene>
    <name evidence="3" type="ORF">WG616_03045</name>
</gene>
<feature type="compositionally biased region" description="Basic and acidic residues" evidence="1">
    <location>
        <begin position="67"/>
        <end position="77"/>
    </location>
</feature>
<organism evidence="3 4">
    <name type="scientific">[Mycoplasma] gypis</name>
    <dbReference type="NCBI Taxonomy" id="92404"/>
    <lineage>
        <taxon>Bacteria</taxon>
        <taxon>Bacillati</taxon>
        <taxon>Mycoplasmatota</taxon>
        <taxon>Mycoplasmoidales</taxon>
        <taxon>Metamycoplasmataceae</taxon>
        <taxon>Metamycoplasma</taxon>
    </lineage>
</organism>